<evidence type="ECO:0000313" key="4">
    <source>
        <dbReference type="Proteomes" id="UP000236161"/>
    </source>
</evidence>
<dbReference type="InterPro" id="IPR011990">
    <property type="entry name" value="TPR-like_helical_dom_sf"/>
</dbReference>
<keyword evidence="1" id="KW-0677">Repeat</keyword>
<dbReference type="InterPro" id="IPR046960">
    <property type="entry name" value="PPR_At4g14850-like_plant"/>
</dbReference>
<dbReference type="AlphaFoldDB" id="A0A2I0A7W9"/>
<evidence type="ECO:0000256" key="2">
    <source>
        <dbReference type="PROSITE-ProRule" id="PRU00708"/>
    </source>
</evidence>
<dbReference type="Pfam" id="PF20431">
    <property type="entry name" value="E_motif"/>
    <property type="match status" value="1"/>
</dbReference>
<reference evidence="3 4" key="1">
    <citation type="journal article" date="2017" name="Nature">
        <title>The Apostasia genome and the evolution of orchids.</title>
        <authorList>
            <person name="Zhang G.Q."/>
            <person name="Liu K.W."/>
            <person name="Li Z."/>
            <person name="Lohaus R."/>
            <person name="Hsiao Y.Y."/>
            <person name="Niu S.C."/>
            <person name="Wang J.Y."/>
            <person name="Lin Y.C."/>
            <person name="Xu Q."/>
            <person name="Chen L.J."/>
            <person name="Yoshida K."/>
            <person name="Fujiwara S."/>
            <person name="Wang Z.W."/>
            <person name="Zhang Y.Q."/>
            <person name="Mitsuda N."/>
            <person name="Wang M."/>
            <person name="Liu G.H."/>
            <person name="Pecoraro L."/>
            <person name="Huang H.X."/>
            <person name="Xiao X.J."/>
            <person name="Lin M."/>
            <person name="Wu X.Y."/>
            <person name="Wu W.L."/>
            <person name="Chen Y.Y."/>
            <person name="Chang S.B."/>
            <person name="Sakamoto S."/>
            <person name="Ohme-Takagi M."/>
            <person name="Yagi M."/>
            <person name="Zeng S.J."/>
            <person name="Shen C.Y."/>
            <person name="Yeh C.M."/>
            <person name="Luo Y.B."/>
            <person name="Tsai W.C."/>
            <person name="Van de Peer Y."/>
            <person name="Liu Z.J."/>
        </authorList>
    </citation>
    <scope>NUCLEOTIDE SEQUENCE [LARGE SCALE GENOMIC DNA]</scope>
    <source>
        <strain evidence="4">cv. Shenzhen</strain>
        <tissue evidence="3">Stem</tissue>
    </source>
</reference>
<dbReference type="InterPro" id="IPR002885">
    <property type="entry name" value="PPR_rpt"/>
</dbReference>
<dbReference type="Gene3D" id="1.25.40.10">
    <property type="entry name" value="Tetratricopeptide repeat domain"/>
    <property type="match status" value="7"/>
</dbReference>
<keyword evidence="3" id="KW-0378">Hydrolase</keyword>
<dbReference type="GO" id="GO:0003678">
    <property type="term" value="F:DNA helicase activity"/>
    <property type="evidence" value="ECO:0007669"/>
    <property type="project" value="UniProtKB-EC"/>
</dbReference>
<sequence length="789" mass="87806">MPDPALVSWTRTISSYIQRGKAELALREFRRMCKSGMRPNEHSLSLALKASRLAGERAIGKLLHGCSIKFGLESNPFCSASVVDLYCKFSMLNEARRFFDNVSFKCEALWNSLIDGYARFSISREPVGLFHQMLLSSTSPNCFTYTILIKFGAQNSAVDLLNFFHGRVVMAGFESDNFVAGALLDAYAKLGQLTSACRLFWGTEERDLVMWSTLLTRLHQGGELEQAFDLFLRFVSEGYKLDSFMFATLFRLCSDLGSQRIGLQLHSCLLKSGFVIDSFIGSALVAMYTNFGLIHDAYGSFLSTEEKNEVIFSEMVHGFIYSLDIPNAVAMIHGMKNLGIVLDHSTLACILRAFASFSMFGEATAIHCFTIKSIGEQDLVIGNSLIEMYSNFREVDQAVKVFMAMREHNEFSWTSLMSGFIESERSEEALQLYHSMQSLGSTKPTEYTFVAILKACSTLPGTTNGRKTHGYVIKMGFNFFPYVESALITMYSKKGCLDEASQVFAKMPMKDPVSWSAIIAAYVQQGYGEKALKIFSEYNYEASDLEESIFSSSLCACSSLGLTEMGRSFHGSCVKTGNESNLQVNGAIIDMYCKCGSIEDAIKVFVDTNEHNVISYTAMISGYAQNGLGFHALQLFDVMLERGFKPDGVTFVGVLSACSHFGLVEEGWKYFISITDYGLERTMNHYACMVDLLGRAGFVDKAEDLIDDSPFSSKAMLWKTLLGACGKHENSSNAGRIAEMLVRVEPNDPSNYVMLSNIYSSNSLWARSLEVMKKMEKGLMKKVPGCSWV</sequence>
<dbReference type="PROSITE" id="PS51375">
    <property type="entry name" value="PPR"/>
    <property type="match status" value="4"/>
</dbReference>
<dbReference type="NCBIfam" id="TIGR00756">
    <property type="entry name" value="PPR"/>
    <property type="match status" value="2"/>
</dbReference>
<evidence type="ECO:0000313" key="3">
    <source>
        <dbReference type="EMBL" id="PKA51641.1"/>
    </source>
</evidence>
<dbReference type="GO" id="GO:0016787">
    <property type="term" value="F:hydrolase activity"/>
    <property type="evidence" value="ECO:0007669"/>
    <property type="project" value="UniProtKB-KW"/>
</dbReference>
<name>A0A2I0A7W9_9ASPA</name>
<dbReference type="OrthoDB" id="185373at2759"/>
<feature type="repeat" description="PPR" evidence="2">
    <location>
        <begin position="207"/>
        <end position="241"/>
    </location>
</feature>
<dbReference type="GO" id="GO:0009451">
    <property type="term" value="P:RNA modification"/>
    <property type="evidence" value="ECO:0007669"/>
    <property type="project" value="InterPro"/>
</dbReference>
<feature type="repeat" description="PPR" evidence="2">
    <location>
        <begin position="409"/>
        <end position="443"/>
    </location>
</feature>
<feature type="repeat" description="PPR" evidence="2">
    <location>
        <begin position="612"/>
        <end position="646"/>
    </location>
</feature>
<keyword evidence="4" id="KW-1185">Reference proteome</keyword>
<dbReference type="PANTHER" id="PTHR47926">
    <property type="entry name" value="PENTATRICOPEPTIDE REPEAT-CONTAINING PROTEIN"/>
    <property type="match status" value="1"/>
</dbReference>
<dbReference type="FunFam" id="1.25.40.10:FF:000090">
    <property type="entry name" value="Pentatricopeptide repeat-containing protein, chloroplastic"/>
    <property type="match status" value="1"/>
</dbReference>
<dbReference type="EMBL" id="KZ452013">
    <property type="protein sequence ID" value="PKA51641.1"/>
    <property type="molecule type" value="Genomic_DNA"/>
</dbReference>
<gene>
    <name evidence="3" type="primary">PCMP-H42</name>
    <name evidence="3" type="ORF">AXF42_Ash003008</name>
</gene>
<dbReference type="EC" id="3.6.4.12" evidence="3"/>
<organism evidence="3 4">
    <name type="scientific">Apostasia shenzhenica</name>
    <dbReference type="NCBI Taxonomy" id="1088818"/>
    <lineage>
        <taxon>Eukaryota</taxon>
        <taxon>Viridiplantae</taxon>
        <taxon>Streptophyta</taxon>
        <taxon>Embryophyta</taxon>
        <taxon>Tracheophyta</taxon>
        <taxon>Spermatophyta</taxon>
        <taxon>Magnoliopsida</taxon>
        <taxon>Liliopsida</taxon>
        <taxon>Asparagales</taxon>
        <taxon>Orchidaceae</taxon>
        <taxon>Apostasioideae</taxon>
        <taxon>Apostasia</taxon>
    </lineage>
</organism>
<dbReference type="Pfam" id="PF01535">
    <property type="entry name" value="PPR"/>
    <property type="match status" value="7"/>
</dbReference>
<protein>
    <submittedName>
        <fullName evidence="3">Pentatricopeptide repeat-containing protein</fullName>
        <ecNumber evidence="3">3.6.4.12</ecNumber>
    </submittedName>
</protein>
<dbReference type="InterPro" id="IPR046848">
    <property type="entry name" value="E_motif"/>
</dbReference>
<proteinExistence type="predicted"/>
<dbReference type="FunFam" id="1.25.40.10:FF:000344">
    <property type="entry name" value="Pentatricopeptide repeat-containing protein"/>
    <property type="match status" value="1"/>
</dbReference>
<accession>A0A2I0A7W9</accession>
<evidence type="ECO:0000256" key="1">
    <source>
        <dbReference type="ARBA" id="ARBA00022737"/>
    </source>
</evidence>
<dbReference type="GO" id="GO:0003723">
    <property type="term" value="F:RNA binding"/>
    <property type="evidence" value="ECO:0007669"/>
    <property type="project" value="InterPro"/>
</dbReference>
<dbReference type="Pfam" id="PF13041">
    <property type="entry name" value="PPR_2"/>
    <property type="match status" value="2"/>
</dbReference>
<dbReference type="Proteomes" id="UP000236161">
    <property type="component" value="Unassembled WGS sequence"/>
</dbReference>
<feature type="repeat" description="PPR" evidence="2">
    <location>
        <begin position="5"/>
        <end position="39"/>
    </location>
</feature>